<gene>
    <name evidence="1" type="ORF">J2782_002925</name>
</gene>
<organism evidence="1 2">
    <name type="scientific">Brucella pseudogrignonensis</name>
    <dbReference type="NCBI Taxonomy" id="419475"/>
    <lineage>
        <taxon>Bacteria</taxon>
        <taxon>Pseudomonadati</taxon>
        <taxon>Pseudomonadota</taxon>
        <taxon>Alphaproteobacteria</taxon>
        <taxon>Hyphomicrobiales</taxon>
        <taxon>Brucellaceae</taxon>
        <taxon>Brucella/Ochrobactrum group</taxon>
        <taxon>Brucella</taxon>
    </lineage>
</organism>
<keyword evidence="2" id="KW-1185">Reference proteome</keyword>
<protein>
    <submittedName>
        <fullName evidence="1">Uncharacterized protein</fullName>
    </submittedName>
</protein>
<comment type="caution">
    <text evidence="1">The sequence shown here is derived from an EMBL/GenBank/DDBJ whole genome shotgun (WGS) entry which is preliminary data.</text>
</comment>
<evidence type="ECO:0000313" key="2">
    <source>
        <dbReference type="Proteomes" id="UP001184614"/>
    </source>
</evidence>
<reference evidence="1 2" key="1">
    <citation type="submission" date="2023-07" db="EMBL/GenBank/DDBJ databases">
        <title>Sorghum-associated microbial communities from plants grown in Nebraska, USA.</title>
        <authorList>
            <person name="Schachtman D."/>
        </authorList>
    </citation>
    <scope>NUCLEOTIDE SEQUENCE [LARGE SCALE GENOMIC DNA]</scope>
    <source>
        <strain evidence="1 2">DS1730</strain>
    </source>
</reference>
<dbReference type="Proteomes" id="UP001184614">
    <property type="component" value="Unassembled WGS sequence"/>
</dbReference>
<accession>A0ABU1MAX7</accession>
<dbReference type="EMBL" id="JAVDQT010000004">
    <property type="protein sequence ID" value="MDR6433179.1"/>
    <property type="molecule type" value="Genomic_DNA"/>
</dbReference>
<name>A0ABU1MAX7_9HYPH</name>
<evidence type="ECO:0000313" key="1">
    <source>
        <dbReference type="EMBL" id="MDR6433179.1"/>
    </source>
</evidence>
<proteinExistence type="predicted"/>
<sequence length="36" mass="4380">MNTTSNTADVANIYFKDCSDERRYFYNYDDWGINYL</sequence>